<name>A0ABW2B5H6_9RHOB</name>
<keyword evidence="2" id="KW-1185">Reference proteome</keyword>
<organism evidence="1 2">
    <name type="scientific">Sulfitobacter porphyrae</name>
    <dbReference type="NCBI Taxonomy" id="1246864"/>
    <lineage>
        <taxon>Bacteria</taxon>
        <taxon>Pseudomonadati</taxon>
        <taxon>Pseudomonadota</taxon>
        <taxon>Alphaproteobacteria</taxon>
        <taxon>Rhodobacterales</taxon>
        <taxon>Roseobacteraceae</taxon>
        <taxon>Sulfitobacter</taxon>
    </lineage>
</organism>
<dbReference type="Proteomes" id="UP001596353">
    <property type="component" value="Unassembled WGS sequence"/>
</dbReference>
<protein>
    <submittedName>
        <fullName evidence="1">Uncharacterized protein</fullName>
    </submittedName>
</protein>
<sequence>MTDEKLTWKTIDTGMGWNRHEGVSENFGPYIVEKEDTRSFSIWWGGVGIGEADSYAAARHVAQDHCNGLSRVATKEQPNDPHR</sequence>
<evidence type="ECO:0000313" key="1">
    <source>
        <dbReference type="EMBL" id="MFC6760421.1"/>
    </source>
</evidence>
<accession>A0ABW2B5H6</accession>
<dbReference type="EMBL" id="JBHSWG010000001">
    <property type="protein sequence ID" value="MFC6760421.1"/>
    <property type="molecule type" value="Genomic_DNA"/>
</dbReference>
<proteinExistence type="predicted"/>
<comment type="caution">
    <text evidence="1">The sequence shown here is derived from an EMBL/GenBank/DDBJ whole genome shotgun (WGS) entry which is preliminary data.</text>
</comment>
<evidence type="ECO:0000313" key="2">
    <source>
        <dbReference type="Proteomes" id="UP001596353"/>
    </source>
</evidence>
<gene>
    <name evidence="1" type="ORF">ACFQFQ_14490</name>
</gene>
<reference evidence="2" key="1">
    <citation type="journal article" date="2019" name="Int. J. Syst. Evol. Microbiol.">
        <title>The Global Catalogue of Microorganisms (GCM) 10K type strain sequencing project: providing services to taxonomists for standard genome sequencing and annotation.</title>
        <authorList>
            <consortium name="The Broad Institute Genomics Platform"/>
            <consortium name="The Broad Institute Genome Sequencing Center for Infectious Disease"/>
            <person name="Wu L."/>
            <person name="Ma J."/>
        </authorList>
    </citation>
    <scope>NUCLEOTIDE SEQUENCE [LARGE SCALE GENOMIC DNA]</scope>
    <source>
        <strain evidence="2">CCUG 66188</strain>
    </source>
</reference>